<evidence type="ECO:0000256" key="1">
    <source>
        <dbReference type="ARBA" id="ARBA00022516"/>
    </source>
</evidence>
<keyword evidence="3 8" id="KW-0479">Metal-binding</keyword>
<keyword evidence="8" id="KW-0963">Cytoplasm</keyword>
<dbReference type="GO" id="GO:0000287">
    <property type="term" value="F:magnesium ion binding"/>
    <property type="evidence" value="ECO:0007669"/>
    <property type="project" value="UniProtKB-UniRule"/>
</dbReference>
<accession>A0A660KV18</accession>
<comment type="similarity">
    <text evidence="8">Belongs to the P-Pant transferase superfamily. AcpS family.</text>
</comment>
<dbReference type="EC" id="2.7.8.7" evidence="8"/>
<comment type="catalytic activity">
    <reaction evidence="8">
        <text>apo-[ACP] + CoA = holo-[ACP] + adenosine 3',5'-bisphosphate + H(+)</text>
        <dbReference type="Rhea" id="RHEA:12068"/>
        <dbReference type="Rhea" id="RHEA-COMP:9685"/>
        <dbReference type="Rhea" id="RHEA-COMP:9690"/>
        <dbReference type="ChEBI" id="CHEBI:15378"/>
        <dbReference type="ChEBI" id="CHEBI:29999"/>
        <dbReference type="ChEBI" id="CHEBI:57287"/>
        <dbReference type="ChEBI" id="CHEBI:58343"/>
        <dbReference type="ChEBI" id="CHEBI:64479"/>
        <dbReference type="EC" id="2.7.8.7"/>
    </reaction>
</comment>
<dbReference type="SUPFAM" id="SSF56214">
    <property type="entry name" value="4'-phosphopantetheinyl transferase"/>
    <property type="match status" value="1"/>
</dbReference>
<evidence type="ECO:0000256" key="6">
    <source>
        <dbReference type="ARBA" id="ARBA00023098"/>
    </source>
</evidence>
<keyword evidence="5 8" id="KW-0460">Magnesium</keyword>
<dbReference type="InterPro" id="IPR008278">
    <property type="entry name" value="4-PPantetheinyl_Trfase_dom"/>
</dbReference>
<dbReference type="InterPro" id="IPR037143">
    <property type="entry name" value="4-PPantetheinyl_Trfase_dom_sf"/>
</dbReference>
<keyword evidence="7 8" id="KW-0275">Fatty acid biosynthesis</keyword>
<keyword evidence="2 8" id="KW-0808">Transferase</keyword>
<dbReference type="HAMAP" id="MF_00101">
    <property type="entry name" value="AcpS"/>
    <property type="match status" value="1"/>
</dbReference>
<dbReference type="InterPro" id="IPR002582">
    <property type="entry name" value="ACPS"/>
</dbReference>
<gene>
    <name evidence="8" type="primary">acpS</name>
    <name evidence="10" type="ORF">C7438_1457</name>
</gene>
<evidence type="ECO:0000256" key="5">
    <source>
        <dbReference type="ARBA" id="ARBA00022842"/>
    </source>
</evidence>
<dbReference type="AlphaFoldDB" id="A0A660KV18"/>
<keyword evidence="4 8" id="KW-0276">Fatty acid metabolism</keyword>
<comment type="caution">
    <text evidence="10">The sequence shown here is derived from an EMBL/GenBank/DDBJ whole genome shotgun (WGS) entry which is preliminary data.</text>
</comment>
<dbReference type="Gene3D" id="3.90.470.20">
    <property type="entry name" value="4'-phosphopantetheinyl transferase domain"/>
    <property type="match status" value="1"/>
</dbReference>
<dbReference type="RefSeq" id="WP_121444708.1">
    <property type="nucleotide sequence ID" value="NZ_RBIJ01000005.1"/>
</dbReference>
<dbReference type="InterPro" id="IPR004568">
    <property type="entry name" value="Ppantetheine-prot_Trfase_dom"/>
</dbReference>
<dbReference type="Pfam" id="PF01648">
    <property type="entry name" value="ACPS"/>
    <property type="match status" value="1"/>
</dbReference>
<sequence length="136" mass="15030">MHIPLAVVGIGVDIVDNRRISEILARKPKLVARLLAPCEREQFPDEPRRQGEFLAGRFALKEATAKALGTGIGGRLRFHDVRVFRTPSGAPLVELSPEARRRFPVLLYATLSHERNYSVAFVLALRIDGSGTSDEA</sequence>
<comment type="function">
    <text evidence="8">Transfers the 4'-phosphopantetheine moiety from coenzyme A to a Ser of acyl-carrier-protein.</text>
</comment>
<dbReference type="NCBIfam" id="TIGR00516">
    <property type="entry name" value="acpS"/>
    <property type="match status" value="1"/>
</dbReference>
<dbReference type="EMBL" id="RBIJ01000005">
    <property type="protein sequence ID" value="RKQ83798.1"/>
    <property type="molecule type" value="Genomic_DNA"/>
</dbReference>
<dbReference type="OrthoDB" id="517356at2"/>
<evidence type="ECO:0000259" key="9">
    <source>
        <dbReference type="Pfam" id="PF01648"/>
    </source>
</evidence>
<dbReference type="Proteomes" id="UP000267019">
    <property type="component" value="Unassembled WGS sequence"/>
</dbReference>
<evidence type="ECO:0000313" key="10">
    <source>
        <dbReference type="EMBL" id="RKQ83798.1"/>
    </source>
</evidence>
<dbReference type="GO" id="GO:0005737">
    <property type="term" value="C:cytoplasm"/>
    <property type="evidence" value="ECO:0007669"/>
    <property type="project" value="UniProtKB-SubCell"/>
</dbReference>
<evidence type="ECO:0000256" key="2">
    <source>
        <dbReference type="ARBA" id="ARBA00022679"/>
    </source>
</evidence>
<name>A0A660KV18_9BACL</name>
<keyword evidence="11" id="KW-1185">Reference proteome</keyword>
<dbReference type="GO" id="GO:0008897">
    <property type="term" value="F:holo-[acyl-carrier-protein] synthase activity"/>
    <property type="evidence" value="ECO:0007669"/>
    <property type="project" value="UniProtKB-UniRule"/>
</dbReference>
<feature type="binding site" evidence="8">
    <location>
        <position position="62"/>
    </location>
    <ligand>
        <name>Mg(2+)</name>
        <dbReference type="ChEBI" id="CHEBI:18420"/>
    </ligand>
</feature>
<comment type="cofactor">
    <cofactor evidence="8">
        <name>Mg(2+)</name>
        <dbReference type="ChEBI" id="CHEBI:18420"/>
    </cofactor>
</comment>
<keyword evidence="6 8" id="KW-0443">Lipid metabolism</keyword>
<keyword evidence="1 8" id="KW-0444">Lipid biosynthesis</keyword>
<comment type="subcellular location">
    <subcellularLocation>
        <location evidence="8">Cytoplasm</location>
    </subcellularLocation>
</comment>
<proteinExistence type="inferred from homology"/>
<reference evidence="10 11" key="1">
    <citation type="submission" date="2018-10" db="EMBL/GenBank/DDBJ databases">
        <title>Genomic Encyclopedia of Type Strains, Phase IV (KMG-IV): sequencing the most valuable type-strain genomes for metagenomic binning, comparative biology and taxonomic classification.</title>
        <authorList>
            <person name="Goeker M."/>
        </authorList>
    </citation>
    <scope>NUCLEOTIDE SEQUENCE [LARGE SCALE GENOMIC DNA]</scope>
    <source>
        <strain evidence="10 11">DSM 22653</strain>
    </source>
</reference>
<dbReference type="GO" id="GO:0006633">
    <property type="term" value="P:fatty acid biosynthetic process"/>
    <property type="evidence" value="ECO:0007669"/>
    <property type="project" value="UniProtKB-UniRule"/>
</dbReference>
<protein>
    <recommendedName>
        <fullName evidence="8">Holo-[acyl-carrier-protein] synthase</fullName>
        <shortName evidence="8">Holo-ACP synthase</shortName>
        <ecNumber evidence="8">2.7.8.7</ecNumber>
    </recommendedName>
    <alternativeName>
        <fullName evidence="8">4'-phosphopantetheinyl transferase AcpS</fullName>
    </alternativeName>
</protein>
<feature type="domain" description="4'-phosphopantetheinyl transferase" evidence="9">
    <location>
        <begin position="9"/>
        <end position="121"/>
    </location>
</feature>
<evidence type="ECO:0000256" key="4">
    <source>
        <dbReference type="ARBA" id="ARBA00022832"/>
    </source>
</evidence>
<feature type="binding site" evidence="8">
    <location>
        <position position="13"/>
    </location>
    <ligand>
        <name>Mg(2+)</name>
        <dbReference type="ChEBI" id="CHEBI:18420"/>
    </ligand>
</feature>
<evidence type="ECO:0000256" key="7">
    <source>
        <dbReference type="ARBA" id="ARBA00023160"/>
    </source>
</evidence>
<evidence type="ECO:0000256" key="8">
    <source>
        <dbReference type="HAMAP-Rule" id="MF_00101"/>
    </source>
</evidence>
<dbReference type="NCBIfam" id="TIGR00556">
    <property type="entry name" value="pantethn_trn"/>
    <property type="match status" value="1"/>
</dbReference>
<organism evidence="10 11">
    <name type="scientific">Brockia lithotrophica</name>
    <dbReference type="NCBI Taxonomy" id="933949"/>
    <lineage>
        <taxon>Bacteria</taxon>
        <taxon>Bacillati</taxon>
        <taxon>Bacillota</taxon>
        <taxon>Bacilli</taxon>
        <taxon>Bacillales</taxon>
        <taxon>Bacillales Family X. Incertae Sedis</taxon>
        <taxon>Brockia</taxon>
    </lineage>
</organism>
<evidence type="ECO:0000256" key="3">
    <source>
        <dbReference type="ARBA" id="ARBA00022723"/>
    </source>
</evidence>
<evidence type="ECO:0000313" key="11">
    <source>
        <dbReference type="Proteomes" id="UP000267019"/>
    </source>
</evidence>